<proteinExistence type="predicted"/>
<evidence type="ECO:0000256" key="1">
    <source>
        <dbReference type="ARBA" id="ARBA00022801"/>
    </source>
</evidence>
<dbReference type="GO" id="GO:0016289">
    <property type="term" value="F:acyl-CoA hydrolase activity"/>
    <property type="evidence" value="ECO:0007669"/>
    <property type="project" value="UniProtKB-ARBA"/>
</dbReference>
<dbReference type="Proteomes" id="UP000199053">
    <property type="component" value="Unassembled WGS sequence"/>
</dbReference>
<organism evidence="3 4">
    <name type="scientific">Maridesulfovibrio ferrireducens</name>
    <dbReference type="NCBI Taxonomy" id="246191"/>
    <lineage>
        <taxon>Bacteria</taxon>
        <taxon>Pseudomonadati</taxon>
        <taxon>Thermodesulfobacteriota</taxon>
        <taxon>Desulfovibrionia</taxon>
        <taxon>Desulfovibrionales</taxon>
        <taxon>Desulfovibrionaceae</taxon>
        <taxon>Maridesulfovibrio</taxon>
    </lineage>
</organism>
<dbReference type="NCBIfam" id="TIGR00369">
    <property type="entry name" value="unchar_dom_1"/>
    <property type="match status" value="1"/>
</dbReference>
<feature type="domain" description="Thioesterase" evidence="2">
    <location>
        <begin position="51"/>
        <end position="121"/>
    </location>
</feature>
<keyword evidence="1" id="KW-0378">Hydrolase</keyword>
<dbReference type="STRING" id="246191.SAMN05660337_3308"/>
<evidence type="ECO:0000313" key="3">
    <source>
        <dbReference type="EMBL" id="SDL57734.1"/>
    </source>
</evidence>
<name>A0A1G9L753_9BACT</name>
<dbReference type="PANTHER" id="PTHR43240">
    <property type="entry name" value="1,4-DIHYDROXY-2-NAPHTHOYL-COA THIOESTERASE 1"/>
    <property type="match status" value="1"/>
</dbReference>
<dbReference type="InterPro" id="IPR003736">
    <property type="entry name" value="PAAI_dom"/>
</dbReference>
<keyword evidence="4" id="KW-1185">Reference proteome</keyword>
<dbReference type="InterPro" id="IPR006683">
    <property type="entry name" value="Thioestr_dom"/>
</dbReference>
<reference evidence="4" key="1">
    <citation type="submission" date="2016-10" db="EMBL/GenBank/DDBJ databases">
        <authorList>
            <person name="Varghese N."/>
            <person name="Submissions S."/>
        </authorList>
    </citation>
    <scope>NUCLEOTIDE SEQUENCE [LARGE SCALE GENOMIC DNA]</scope>
    <source>
        <strain evidence="4">DSM 16995</strain>
    </source>
</reference>
<dbReference type="InterPro" id="IPR029069">
    <property type="entry name" value="HotDog_dom_sf"/>
</dbReference>
<evidence type="ECO:0000313" key="4">
    <source>
        <dbReference type="Proteomes" id="UP000199053"/>
    </source>
</evidence>
<gene>
    <name evidence="3" type="ORF">SAMN05660337_3308</name>
</gene>
<dbReference type="OrthoDB" id="9813158at2"/>
<dbReference type="RefSeq" id="WP_092163098.1">
    <property type="nucleotide sequence ID" value="NZ_FNGA01000006.1"/>
</dbReference>
<sequence>MEGFDIKKVIEEGIPFDLFLGLKVEHLEHGYAKLRLPYRPEFIGDPRRPALHGGVISMLIDTCGGTAVWASGDVRDRVSTIDMRVDYLRPAGPEDLIAEARVRLLGNRVGNSQITVYSASDPDLIVAEGRAVYNVRKHSDDV</sequence>
<dbReference type="Pfam" id="PF03061">
    <property type="entry name" value="4HBT"/>
    <property type="match status" value="1"/>
</dbReference>
<dbReference type="SUPFAM" id="SSF54637">
    <property type="entry name" value="Thioesterase/thiol ester dehydrase-isomerase"/>
    <property type="match status" value="1"/>
</dbReference>
<dbReference type="Gene3D" id="3.10.129.10">
    <property type="entry name" value="Hotdog Thioesterase"/>
    <property type="match status" value="1"/>
</dbReference>
<dbReference type="EMBL" id="FNGA01000006">
    <property type="protein sequence ID" value="SDL57734.1"/>
    <property type="molecule type" value="Genomic_DNA"/>
</dbReference>
<evidence type="ECO:0000259" key="2">
    <source>
        <dbReference type="Pfam" id="PF03061"/>
    </source>
</evidence>
<protein>
    <submittedName>
        <fullName evidence="3">Uncharacterized domain 1-containing protein</fullName>
    </submittedName>
</protein>
<accession>A0A1G9L753</accession>
<dbReference type="CDD" id="cd03443">
    <property type="entry name" value="PaaI_thioesterase"/>
    <property type="match status" value="1"/>
</dbReference>
<dbReference type="AlphaFoldDB" id="A0A1G9L753"/>